<evidence type="ECO:0000256" key="4">
    <source>
        <dbReference type="ARBA" id="ARBA00022691"/>
    </source>
</evidence>
<dbReference type="SUPFAM" id="SSF111342">
    <property type="entry name" value="CbiD-like"/>
    <property type="match status" value="1"/>
</dbReference>
<evidence type="ECO:0000256" key="2">
    <source>
        <dbReference type="ARBA" id="ARBA00022603"/>
    </source>
</evidence>
<dbReference type="PIRSF" id="PIRSF026782">
    <property type="entry name" value="CbiD"/>
    <property type="match status" value="1"/>
</dbReference>
<dbReference type="AlphaFoldDB" id="A0A1H0U517"/>
<dbReference type="InterPro" id="IPR002748">
    <property type="entry name" value="CbiD"/>
</dbReference>
<evidence type="ECO:0000256" key="5">
    <source>
        <dbReference type="HAMAP-Rule" id="MF_00787"/>
    </source>
</evidence>
<dbReference type="UniPathway" id="UPA00148">
    <property type="reaction ID" value="UER00227"/>
</dbReference>
<keyword evidence="1 5" id="KW-0169">Cobalamin biosynthesis</keyword>
<dbReference type="RefSeq" id="WP_089970996.1">
    <property type="nucleotide sequence ID" value="NZ_FNJM01000009.1"/>
</dbReference>
<gene>
    <name evidence="5" type="primary">cbiD</name>
    <name evidence="6" type="ORF">SAMN04488529_10950</name>
</gene>
<dbReference type="Proteomes" id="UP000198597">
    <property type="component" value="Unassembled WGS sequence"/>
</dbReference>
<sequence>MENITPGGCNLDLYVETGGKRLRCGYTTGSSATAAAKAATSMLFNNVEIREVTINTPKGIDISLNITSIVKKEGYVECCVIKDGGDDIDATTGIEIWARAEKIKNGFILEGGEGVGKVTCDGLFVNKGEAAINPVPRQMIEREVTSVLQNDEGVKITIFVPEGKEVAKKTFNPRLGIIDGISILGTTGIVYPMSEDALKASIKLEINQRSLNSKHLVLTFGNMGERYSKELGLNKSDENNIVIISNYVGFALECCVISKVESITLVGHIGKMSKIAYGCFNTHSRLSDIRLEVIALELALLGHPIELVNKVLKEKTSEGAVKLLGEGYEQLYKNIGKKIKDRLELYTYGEIKSNVVMYYGSSNGTTLWNSYK</sequence>
<dbReference type="InterPro" id="IPR036074">
    <property type="entry name" value="CbiD_sf"/>
</dbReference>
<evidence type="ECO:0000313" key="7">
    <source>
        <dbReference type="Proteomes" id="UP000198597"/>
    </source>
</evidence>
<dbReference type="PANTHER" id="PTHR35863:SF1">
    <property type="entry name" value="COBALT-PRECORRIN-5B C(1)-METHYLTRANSFERASE"/>
    <property type="match status" value="1"/>
</dbReference>
<dbReference type="EC" id="2.1.1.195" evidence="5"/>
<dbReference type="GO" id="GO:0019251">
    <property type="term" value="P:anaerobic cobalamin biosynthetic process"/>
    <property type="evidence" value="ECO:0007669"/>
    <property type="project" value="UniProtKB-UniRule"/>
</dbReference>
<keyword evidence="3 5" id="KW-0808">Transferase</keyword>
<dbReference type="GO" id="GO:0032259">
    <property type="term" value="P:methylation"/>
    <property type="evidence" value="ECO:0007669"/>
    <property type="project" value="UniProtKB-KW"/>
</dbReference>
<protein>
    <recommendedName>
        <fullName evidence="5">Cobalt-precorrin-5B C(1)-methyltransferase</fullName>
        <ecNumber evidence="5">2.1.1.195</ecNumber>
    </recommendedName>
    <alternativeName>
        <fullName evidence="5">Cobalt-precorrin-6A synthase</fullName>
    </alternativeName>
</protein>
<keyword evidence="4 5" id="KW-0949">S-adenosyl-L-methionine</keyword>
<dbReference type="HAMAP" id="MF_00787">
    <property type="entry name" value="CbiD"/>
    <property type="match status" value="1"/>
</dbReference>
<dbReference type="GO" id="GO:0043780">
    <property type="term" value="F:cobalt-precorrin-5B C1-methyltransferase activity"/>
    <property type="evidence" value="ECO:0007669"/>
    <property type="project" value="RHEA"/>
</dbReference>
<comment type="function">
    <text evidence="5">Catalyzes the methylation of C-1 in cobalt-precorrin-5B to form cobalt-precorrin-6A.</text>
</comment>
<comment type="similarity">
    <text evidence="5">Belongs to the CbiD family.</text>
</comment>
<dbReference type="EMBL" id="FNJM01000009">
    <property type="protein sequence ID" value="SDP61085.1"/>
    <property type="molecule type" value="Genomic_DNA"/>
</dbReference>
<evidence type="ECO:0000256" key="1">
    <source>
        <dbReference type="ARBA" id="ARBA00022573"/>
    </source>
</evidence>
<accession>A0A1H0U517</accession>
<proteinExistence type="inferred from homology"/>
<keyword evidence="7" id="KW-1185">Reference proteome</keyword>
<dbReference type="NCBIfam" id="TIGR00312">
    <property type="entry name" value="cbiD"/>
    <property type="match status" value="1"/>
</dbReference>
<name>A0A1H0U517_9CLOT</name>
<evidence type="ECO:0000313" key="6">
    <source>
        <dbReference type="EMBL" id="SDP61085.1"/>
    </source>
</evidence>
<reference evidence="6 7" key="1">
    <citation type="submission" date="2016-10" db="EMBL/GenBank/DDBJ databases">
        <authorList>
            <person name="de Groot N.N."/>
        </authorList>
    </citation>
    <scope>NUCLEOTIDE SEQUENCE [LARGE SCALE GENOMIC DNA]</scope>
    <source>
        <strain evidence="6 7">DSM 12272</strain>
    </source>
</reference>
<comment type="catalytic activity">
    <reaction evidence="5">
        <text>Co-precorrin-5B + S-adenosyl-L-methionine = Co-precorrin-6A + S-adenosyl-L-homocysteine</text>
        <dbReference type="Rhea" id="RHEA:26285"/>
        <dbReference type="ChEBI" id="CHEBI:57856"/>
        <dbReference type="ChEBI" id="CHEBI:59789"/>
        <dbReference type="ChEBI" id="CHEBI:60063"/>
        <dbReference type="ChEBI" id="CHEBI:60064"/>
        <dbReference type="EC" id="2.1.1.195"/>
    </reaction>
</comment>
<dbReference type="OrthoDB" id="6439987at2"/>
<dbReference type="PANTHER" id="PTHR35863">
    <property type="entry name" value="COBALT-PRECORRIN-5B C(1)-METHYLTRANSFERASE"/>
    <property type="match status" value="1"/>
</dbReference>
<comment type="pathway">
    <text evidence="5">Cofactor biosynthesis; adenosylcobalamin biosynthesis; cob(II)yrinate a,c-diamide from sirohydrochlorin (anaerobic route): step 6/10.</text>
</comment>
<keyword evidence="2 5" id="KW-0489">Methyltransferase</keyword>
<dbReference type="Gene3D" id="3.30.2110.10">
    <property type="entry name" value="CbiD-like"/>
    <property type="match status" value="1"/>
</dbReference>
<organism evidence="6 7">
    <name type="scientific">Clostridium gasigenes</name>
    <dbReference type="NCBI Taxonomy" id="94869"/>
    <lineage>
        <taxon>Bacteria</taxon>
        <taxon>Bacillati</taxon>
        <taxon>Bacillota</taxon>
        <taxon>Clostridia</taxon>
        <taxon>Eubacteriales</taxon>
        <taxon>Clostridiaceae</taxon>
        <taxon>Clostridium</taxon>
    </lineage>
</organism>
<dbReference type="Pfam" id="PF01888">
    <property type="entry name" value="CbiD"/>
    <property type="match status" value="1"/>
</dbReference>
<evidence type="ECO:0000256" key="3">
    <source>
        <dbReference type="ARBA" id="ARBA00022679"/>
    </source>
</evidence>
<dbReference type="STRING" id="94869.SAMN04488529_10950"/>